<reference evidence="1 2" key="1">
    <citation type="journal article" date="2012" name="Genome Biol.">
        <title>Sequencing three crocodilian genomes to illuminate the evolution of archosaurs and amniotes.</title>
        <authorList>
            <person name="St John J.A."/>
            <person name="Braun E.L."/>
            <person name="Isberg S.R."/>
            <person name="Miles L.G."/>
            <person name="Chong A.Y."/>
            <person name="Gongora J."/>
            <person name="Dalzell P."/>
            <person name="Moran C."/>
            <person name="Bed'hom B."/>
            <person name="Abzhanov A."/>
            <person name="Burgess S.C."/>
            <person name="Cooksey A.M."/>
            <person name="Castoe T.A."/>
            <person name="Crawford N.G."/>
            <person name="Densmore L.D."/>
            <person name="Drew J.C."/>
            <person name="Edwards S.V."/>
            <person name="Faircloth B.C."/>
            <person name="Fujita M.K."/>
            <person name="Greenwold M.J."/>
            <person name="Hoffmann F.G."/>
            <person name="Howard J.M."/>
            <person name="Iguchi T."/>
            <person name="Janes D.E."/>
            <person name="Khan S.Y."/>
            <person name="Kohno S."/>
            <person name="de Koning A.J."/>
            <person name="Lance S.L."/>
            <person name="McCarthy F.M."/>
            <person name="McCormack J.E."/>
            <person name="Merchant M.E."/>
            <person name="Peterson D.G."/>
            <person name="Pollock D.D."/>
            <person name="Pourmand N."/>
            <person name="Raney B.J."/>
            <person name="Roessler K.A."/>
            <person name="Sanford J.R."/>
            <person name="Sawyer R.H."/>
            <person name="Schmidt C.J."/>
            <person name="Triplett E.W."/>
            <person name="Tuberville T.D."/>
            <person name="Venegas-Anaya M."/>
            <person name="Howard J.T."/>
            <person name="Jarvis E.D."/>
            <person name="Guillette L.J.Jr."/>
            <person name="Glenn T.C."/>
            <person name="Green R.E."/>
            <person name="Ray D.A."/>
        </authorList>
    </citation>
    <scope>NUCLEOTIDE SEQUENCE [LARGE SCALE GENOMIC DNA]</scope>
    <source>
        <strain evidence="1">KSC_2009_1</strain>
    </source>
</reference>
<sequence length="71" mass="7992">MLTPSIVELSNVRRCSALKFSSANHSKISFLSDPAILTQYSGSLRTVDPLEFQSEVECFLRVLFIALDVWN</sequence>
<accession>A0A151NKT9</accession>
<protein>
    <submittedName>
        <fullName evidence="1">Uncharacterized protein</fullName>
    </submittedName>
</protein>
<dbReference type="Proteomes" id="UP000050525">
    <property type="component" value="Unassembled WGS sequence"/>
</dbReference>
<evidence type="ECO:0000313" key="2">
    <source>
        <dbReference type="Proteomes" id="UP000050525"/>
    </source>
</evidence>
<name>A0A151NKT9_ALLMI</name>
<keyword evidence="2" id="KW-1185">Reference proteome</keyword>
<evidence type="ECO:0000313" key="1">
    <source>
        <dbReference type="EMBL" id="KYO37413.1"/>
    </source>
</evidence>
<dbReference type="EMBL" id="AKHW03002722">
    <property type="protein sequence ID" value="KYO37413.1"/>
    <property type="molecule type" value="Genomic_DNA"/>
</dbReference>
<organism evidence="1 2">
    <name type="scientific">Alligator mississippiensis</name>
    <name type="common">American alligator</name>
    <dbReference type="NCBI Taxonomy" id="8496"/>
    <lineage>
        <taxon>Eukaryota</taxon>
        <taxon>Metazoa</taxon>
        <taxon>Chordata</taxon>
        <taxon>Craniata</taxon>
        <taxon>Vertebrata</taxon>
        <taxon>Euteleostomi</taxon>
        <taxon>Archelosauria</taxon>
        <taxon>Archosauria</taxon>
        <taxon>Crocodylia</taxon>
        <taxon>Alligatoridae</taxon>
        <taxon>Alligatorinae</taxon>
        <taxon>Alligator</taxon>
    </lineage>
</organism>
<gene>
    <name evidence="1" type="ORF">Y1Q_0017228</name>
</gene>
<proteinExistence type="predicted"/>
<dbReference type="AlphaFoldDB" id="A0A151NKT9"/>
<comment type="caution">
    <text evidence="1">The sequence shown here is derived from an EMBL/GenBank/DDBJ whole genome shotgun (WGS) entry which is preliminary data.</text>
</comment>